<protein>
    <submittedName>
        <fullName evidence="1">Enterochelin esterase</fullName>
    </submittedName>
</protein>
<accession>A0ABQ3UFY5</accession>
<evidence type="ECO:0000313" key="2">
    <source>
        <dbReference type="Proteomes" id="UP000654345"/>
    </source>
</evidence>
<dbReference type="RefSeq" id="WP_201368613.1">
    <property type="nucleotide sequence ID" value="NZ_BNJG01000001.1"/>
</dbReference>
<sequence length="342" mass="39608">MRPWSVQLSGRFEEHVFQSEVLKGNPLGDPSARPLWVYLPPGYDAESERRYPTVYQIQGMTGQLDMWRNRMAFRKNFPELVDELFAQKEAPPCIVVWVDCWTSYGGSQFLDSPGTGAYHTYLCDEVVPWIDAHYRTLARREHRGIAGKSSGGYGAMITPMLRPDLWGGLATHAGDALFETCYLLEFPASVRALRDQYDGSFDRFWESFRSRPALTRESDMPLLNDWCMAACYSADEDGTVHLPYDLRTGELRPDIWERWLRWDPVRMVVRHAEALRSLKAIYIDAGRRDQFYLDLGAEAFRRELEKIGVTDIFFELFDGTHSAIEYRYPLSLKYLAERLSPR</sequence>
<dbReference type="InterPro" id="IPR050583">
    <property type="entry name" value="Mycobacterial_A85_antigen"/>
</dbReference>
<proteinExistence type="predicted"/>
<dbReference type="Proteomes" id="UP000654345">
    <property type="component" value="Unassembled WGS sequence"/>
</dbReference>
<name>A0ABQ3UFY5_9CHLR</name>
<dbReference type="Gene3D" id="3.40.50.1820">
    <property type="entry name" value="alpha/beta hydrolase"/>
    <property type="match status" value="1"/>
</dbReference>
<dbReference type="Pfam" id="PF00756">
    <property type="entry name" value="Esterase"/>
    <property type="match status" value="1"/>
</dbReference>
<dbReference type="PANTHER" id="PTHR48098">
    <property type="entry name" value="ENTEROCHELIN ESTERASE-RELATED"/>
    <property type="match status" value="1"/>
</dbReference>
<organism evidence="1 2">
    <name type="scientific">Ktedonobacter robiniae</name>
    <dbReference type="NCBI Taxonomy" id="2778365"/>
    <lineage>
        <taxon>Bacteria</taxon>
        <taxon>Bacillati</taxon>
        <taxon>Chloroflexota</taxon>
        <taxon>Ktedonobacteria</taxon>
        <taxon>Ktedonobacterales</taxon>
        <taxon>Ktedonobacteraceae</taxon>
        <taxon>Ktedonobacter</taxon>
    </lineage>
</organism>
<reference evidence="1 2" key="1">
    <citation type="journal article" date="2021" name="Int. J. Syst. Evol. Microbiol.">
        <title>Reticulibacter mediterranei gen. nov., sp. nov., within the new family Reticulibacteraceae fam. nov., and Ktedonospora formicarum gen. nov., sp. nov., Ktedonobacter robiniae sp. nov., Dictyobacter formicarum sp. nov. and Dictyobacter arantiisoli sp. nov., belonging to the class Ktedonobacteria.</title>
        <authorList>
            <person name="Yabe S."/>
            <person name="Zheng Y."/>
            <person name="Wang C.M."/>
            <person name="Sakai Y."/>
            <person name="Abe K."/>
            <person name="Yokota A."/>
            <person name="Donadio S."/>
            <person name="Cavaletti L."/>
            <person name="Monciardini P."/>
        </authorList>
    </citation>
    <scope>NUCLEOTIDE SEQUENCE [LARGE SCALE GENOMIC DNA]</scope>
    <source>
        <strain evidence="1 2">SOSP1-30</strain>
    </source>
</reference>
<dbReference type="InterPro" id="IPR029058">
    <property type="entry name" value="AB_hydrolase_fold"/>
</dbReference>
<evidence type="ECO:0000313" key="1">
    <source>
        <dbReference type="EMBL" id="GHO51618.1"/>
    </source>
</evidence>
<comment type="caution">
    <text evidence="1">The sequence shown here is derived from an EMBL/GenBank/DDBJ whole genome shotgun (WGS) entry which is preliminary data.</text>
</comment>
<gene>
    <name evidence="1" type="primary">fes</name>
    <name evidence="1" type="ORF">KSB_00930</name>
</gene>
<dbReference type="SUPFAM" id="SSF53474">
    <property type="entry name" value="alpha/beta-Hydrolases"/>
    <property type="match status" value="1"/>
</dbReference>
<dbReference type="InterPro" id="IPR000801">
    <property type="entry name" value="Esterase-like"/>
</dbReference>
<dbReference type="EMBL" id="BNJG01000001">
    <property type="protein sequence ID" value="GHO51618.1"/>
    <property type="molecule type" value="Genomic_DNA"/>
</dbReference>
<keyword evidence="2" id="KW-1185">Reference proteome</keyword>